<accession>A0ABP0ZSC0</accession>
<organism evidence="3 4">
    <name type="scientific">Lodderomyces beijingensis</name>
    <dbReference type="NCBI Taxonomy" id="1775926"/>
    <lineage>
        <taxon>Eukaryota</taxon>
        <taxon>Fungi</taxon>
        <taxon>Dikarya</taxon>
        <taxon>Ascomycota</taxon>
        <taxon>Saccharomycotina</taxon>
        <taxon>Pichiomycetes</taxon>
        <taxon>Debaryomycetaceae</taxon>
        <taxon>Candida/Lodderomyces clade</taxon>
        <taxon>Lodderomyces</taxon>
    </lineage>
</organism>
<evidence type="ECO:0000259" key="2">
    <source>
        <dbReference type="PROSITE" id="PS50085"/>
    </source>
</evidence>
<dbReference type="Pfam" id="PF11864">
    <property type="entry name" value="DUF3384"/>
    <property type="match status" value="1"/>
</dbReference>
<dbReference type="InterPro" id="IPR024584">
    <property type="entry name" value="Tuberin_N"/>
</dbReference>
<dbReference type="EMBL" id="OZ022410">
    <property type="protein sequence ID" value="CAK9441395.1"/>
    <property type="molecule type" value="Genomic_DNA"/>
</dbReference>
<dbReference type="SUPFAM" id="SSF48371">
    <property type="entry name" value="ARM repeat"/>
    <property type="match status" value="1"/>
</dbReference>
<evidence type="ECO:0000256" key="1">
    <source>
        <dbReference type="ARBA" id="ARBA00022468"/>
    </source>
</evidence>
<dbReference type="PANTHER" id="PTHR10063:SF0">
    <property type="entry name" value="TUBERIN"/>
    <property type="match status" value="1"/>
</dbReference>
<evidence type="ECO:0000313" key="4">
    <source>
        <dbReference type="Proteomes" id="UP001497383"/>
    </source>
</evidence>
<keyword evidence="1" id="KW-0343">GTPase activation</keyword>
<name>A0ABP0ZSC0_9ASCO</name>
<dbReference type="InterPro" id="IPR035974">
    <property type="entry name" value="Rap/Ran-GAP_sf"/>
</dbReference>
<evidence type="ECO:0000313" key="3">
    <source>
        <dbReference type="EMBL" id="CAK9441395.1"/>
    </source>
</evidence>
<dbReference type="InterPro" id="IPR000331">
    <property type="entry name" value="Rap/Ran_GAP_dom"/>
</dbReference>
<dbReference type="InterPro" id="IPR027107">
    <property type="entry name" value="Tuberin/Ral-act_asu"/>
</dbReference>
<dbReference type="Pfam" id="PF02145">
    <property type="entry name" value="Rap_GAP"/>
    <property type="match status" value="1"/>
</dbReference>
<dbReference type="GeneID" id="92210459"/>
<dbReference type="Proteomes" id="UP001497383">
    <property type="component" value="Chromosome 6"/>
</dbReference>
<dbReference type="PROSITE" id="PS50085">
    <property type="entry name" value="RAPGAP"/>
    <property type="match status" value="1"/>
</dbReference>
<dbReference type="Gene3D" id="3.40.50.11210">
    <property type="entry name" value="Rap/Ran-GAP"/>
    <property type="match status" value="1"/>
</dbReference>
<dbReference type="InterPro" id="IPR018515">
    <property type="entry name" value="Tuberin-type_domain"/>
</dbReference>
<keyword evidence="4" id="KW-1185">Reference proteome</keyword>
<reference evidence="3 4" key="1">
    <citation type="submission" date="2024-03" db="EMBL/GenBank/DDBJ databases">
        <authorList>
            <person name="Brejova B."/>
        </authorList>
    </citation>
    <scope>NUCLEOTIDE SEQUENCE [LARGE SCALE GENOMIC DNA]</scope>
    <source>
        <strain evidence="3 4">CBS 14171</strain>
    </source>
</reference>
<feature type="domain" description="Rap-GAP" evidence="2">
    <location>
        <begin position="1213"/>
        <end position="1514"/>
    </location>
</feature>
<sequence length="1581" mass="178786">MSTHHPSFGTSSGIGSVFKSLTKSFKQTSTKNVPVSINPVVVGGDENLQHLINQIISKSSSSSSQLKALRMLTRSIQKYSISSVQEIWYIVRHFCDIKQPPEIRRQALQLCIACMEKDDNSVGTKTRYFVDIYNYCRLSDSDSDFDPDFDLFLSAMAKLTHGGTDIHDLIILEDAGNFLKWIDTILIVICRMSEQGKLDDAQTSKNKLENLEQAERALNFINECIIQSAPVLGDRACNGIADKLVKFKIDTKNDTKNNNNDSSSSTINACVVDIIFTISKNCLVESQVKLQVLRYFCTLYGQCQSRHDSLAKRIVEAVEFLCLHPGHTCVPTVLLDQMVDAGANCRVGTPNSKDFYCCSGSIFLTQQLYIMMVVRREQMFKLPHFSYLNALKSVLMLGHPQLNKKILQSLAMAFKKDEYETNFGVSPLQSMERLFPFQVWYVEGHSLYDVLKLVKVDDEEDAKNLTTLCDSLIRLFESSEISTPRDTLINFLLGCSKHLSQMAALFVLDSCDEDKSCSLLNPLWKEASFDLLNNFYYRKDCVSVQVRVKSIEVLINAHETSRLVYGSDQINHELLIDVLRKSIDEKDEKVLEVLSKLTYLLFTKAPAKTFEKLVTIFIPQFAPKSQTPKNEVLMSRGFVTSVNTPVTLPPKMSMMSSMSDCSEFLCRFADSLCRAFVEANPERSKMCYDAIMKIANNSVDGQVLLIIAKCLVRLRVTNEDYLYFVRPSDMSGLASAFKRDSPVKSPGQMWAYPEEVSCVTEQFLDKPRQCLRVEGRNISSKVHITGVQYLDIRKWFKIVLFIFENFVDWEVYSYVWAHFCAQLSNMRLFINYDAEIVALKSIVCNQLKLNLPSQLTFPANETITKGDLQVAFVRTFSALIGYHDKFSKNDEDEIIDSLIFGLSSWDKTAIPCINILTICCFEIPLSVKKFLGLILTKLQTRVTSVNASTHTLEFLMALIHLPILTSSFTIEEYKRVFGIAIKYVEYARDMESRNDDVSSHPNSPHSRSNGVQLHGIDAVVENAPSTRQSSSGVSPILLQYIKLLSYNVLCSWFLRIEMGSRKKVSAFLIKSLISCDEKDVDTNGSKMISDESIGLLDFITRFTYSDYPLKFINSSSSSSKRSNDGMGSSSKTSLNRWVVGTSVVAIETDVHSGDTEIMIRKPTGVSRLFVQLDHGNNVGKEAAVGPNYYLLQLFDSKVKPTPIIEDSTILRGLSVLDRIPSVEFHKAGIIYVGKGQTTENEVLLNRIGSADYQEFLRSIGDLTELEGNRTLYCGGLDTDNNVDGKYTRFWRDQLTQIVFHIATMMEMKQDQQQVEAVSKNEPQFHDVAASIERQKQVDLKKRHIGNNFVNIYFDESGSQDFNFNLIKSQFNFLNIVISPCTVSQKYDSPDMSTGGSPGHVRKFFRIKTYRRSGVPAVFSTSHFKLVSQDQLPTIVRNLVMLADQFANVWHNSSGEFKYTSNWAQRVKQLRIINTRALANYEKLKKDTLAESQVSKANQAYKNKQDLTRSFLEQLDGNALADDEADNHEFDFDFDFNLNLNSNFSNQPVPGLQRDAERGQEAKADSDFSSLYNAVEFNSFTS</sequence>
<dbReference type="InterPro" id="IPR016024">
    <property type="entry name" value="ARM-type_fold"/>
</dbReference>
<dbReference type="Pfam" id="PF03542">
    <property type="entry name" value="Tuberin"/>
    <property type="match status" value="1"/>
</dbReference>
<dbReference type="PANTHER" id="PTHR10063">
    <property type="entry name" value="TUBERIN"/>
    <property type="match status" value="1"/>
</dbReference>
<gene>
    <name evidence="3" type="ORF">LODBEIA_P52630</name>
</gene>
<protein>
    <recommendedName>
        <fullName evidence="2">Rap-GAP domain-containing protein</fullName>
    </recommendedName>
</protein>
<proteinExistence type="predicted"/>
<dbReference type="SUPFAM" id="SSF111347">
    <property type="entry name" value="Rap/Ran-GAP"/>
    <property type="match status" value="1"/>
</dbReference>
<dbReference type="RefSeq" id="XP_066832201.1">
    <property type="nucleotide sequence ID" value="XM_066975576.1"/>
</dbReference>